<evidence type="ECO:0000313" key="2">
    <source>
        <dbReference type="Proteomes" id="UP000709295"/>
    </source>
</evidence>
<protein>
    <submittedName>
        <fullName evidence="1">Uncharacterized protein</fullName>
    </submittedName>
</protein>
<keyword evidence="2" id="KW-1185">Reference proteome</keyword>
<comment type="caution">
    <text evidence="1">The sequence shown here is derived from an EMBL/GenBank/DDBJ whole genome shotgun (WGS) entry which is preliminary data.</text>
</comment>
<accession>A0A8J5J2B7</accession>
<sequence length="163" mass="18188">MAQTHPVNGESVANLLKQLGLLEMVKAHPKSAALIFVVPKSKAAGFELQPIELEELTDETKVSKLDQIVKKREEFLNDAGITTIGDLRMVLLEEEAQATTMLVENISFNTLRKLHFKHDEKQKLAELKRTLEAIPQFVKGVKGLKIVGLSVQFSAHRTQFSVT</sequence>
<evidence type="ECO:0000313" key="1">
    <source>
        <dbReference type="EMBL" id="KAG6959133.1"/>
    </source>
</evidence>
<dbReference type="Proteomes" id="UP000709295">
    <property type="component" value="Unassembled WGS sequence"/>
</dbReference>
<organism evidence="1 2">
    <name type="scientific">Phytophthora aleatoria</name>
    <dbReference type="NCBI Taxonomy" id="2496075"/>
    <lineage>
        <taxon>Eukaryota</taxon>
        <taxon>Sar</taxon>
        <taxon>Stramenopiles</taxon>
        <taxon>Oomycota</taxon>
        <taxon>Peronosporomycetes</taxon>
        <taxon>Peronosporales</taxon>
        <taxon>Peronosporaceae</taxon>
        <taxon>Phytophthora</taxon>
    </lineage>
</organism>
<dbReference type="EMBL" id="JAENGY010000631">
    <property type="protein sequence ID" value="KAG6959133.1"/>
    <property type="molecule type" value="Genomic_DNA"/>
</dbReference>
<proteinExistence type="predicted"/>
<reference evidence="1" key="1">
    <citation type="submission" date="2021-01" db="EMBL/GenBank/DDBJ databases">
        <title>Phytophthora aleatoria, a newly-described species from Pinus radiata is distinct from Phytophthora cactorum isolates based on comparative genomics.</title>
        <authorList>
            <person name="Mcdougal R."/>
            <person name="Panda P."/>
            <person name="Williams N."/>
            <person name="Studholme D.J."/>
        </authorList>
    </citation>
    <scope>NUCLEOTIDE SEQUENCE</scope>
    <source>
        <strain evidence="1">NZFS 4037</strain>
    </source>
</reference>
<gene>
    <name evidence="1" type="ORF">JG688_00010221</name>
</gene>
<name>A0A8J5J2B7_9STRA</name>
<dbReference type="AlphaFoldDB" id="A0A8J5J2B7"/>